<dbReference type="GO" id="GO:0010181">
    <property type="term" value="F:FMN binding"/>
    <property type="evidence" value="ECO:0007669"/>
    <property type="project" value="InterPro"/>
</dbReference>
<dbReference type="PANTHER" id="PTHR30578">
    <property type="entry name" value="ELECTRON TRANSPORT COMPLEX PROTEIN RNFD"/>
    <property type="match status" value="1"/>
</dbReference>
<evidence type="ECO:0000256" key="7">
    <source>
        <dbReference type="ARBA" id="ARBA00022692"/>
    </source>
</evidence>
<gene>
    <name evidence="16" type="primary">nqrB</name>
    <name evidence="18" type="ORF">Q9L42_005630</name>
</gene>
<keyword evidence="6 16" id="KW-0288">FMN</keyword>
<evidence type="ECO:0000313" key="19">
    <source>
        <dbReference type="Proteomes" id="UP001225378"/>
    </source>
</evidence>
<keyword evidence="4 16" id="KW-0597">Phosphoprotein</keyword>
<comment type="catalytic activity">
    <reaction evidence="16">
        <text>a ubiquinone + n Na(+)(in) + NADH + H(+) = a ubiquinol + n Na(+)(out) + NAD(+)</text>
        <dbReference type="Rhea" id="RHEA:47748"/>
        <dbReference type="Rhea" id="RHEA-COMP:9565"/>
        <dbReference type="Rhea" id="RHEA-COMP:9566"/>
        <dbReference type="ChEBI" id="CHEBI:15378"/>
        <dbReference type="ChEBI" id="CHEBI:16389"/>
        <dbReference type="ChEBI" id="CHEBI:17976"/>
        <dbReference type="ChEBI" id="CHEBI:29101"/>
        <dbReference type="ChEBI" id="CHEBI:57540"/>
        <dbReference type="ChEBI" id="CHEBI:57945"/>
        <dbReference type="EC" id="7.2.1.1"/>
    </reaction>
</comment>
<evidence type="ECO:0000256" key="2">
    <source>
        <dbReference type="ARBA" id="ARBA00022475"/>
    </source>
</evidence>
<dbReference type="InterPro" id="IPR004338">
    <property type="entry name" value="NqrB/RnfD"/>
</dbReference>
<keyword evidence="2 16" id="KW-1003">Cell membrane</keyword>
<dbReference type="PIRSF" id="PIRSF016055">
    <property type="entry name" value="NADH-UbQ_OxRdtase_B_su"/>
    <property type="match status" value="1"/>
</dbReference>
<dbReference type="Pfam" id="PF03116">
    <property type="entry name" value="NQR2_RnfD_RnfE"/>
    <property type="match status" value="1"/>
</dbReference>
<evidence type="ECO:0000256" key="3">
    <source>
        <dbReference type="ARBA" id="ARBA00022519"/>
    </source>
</evidence>
<dbReference type="GO" id="GO:0022904">
    <property type="term" value="P:respiratory electron transport chain"/>
    <property type="evidence" value="ECO:0007669"/>
    <property type="project" value="InterPro"/>
</dbReference>
<comment type="cofactor">
    <cofactor evidence="16 17">
        <name>FMN</name>
        <dbReference type="ChEBI" id="CHEBI:58210"/>
    </cofactor>
</comment>
<evidence type="ECO:0000256" key="10">
    <source>
        <dbReference type="ARBA" id="ARBA00023027"/>
    </source>
</evidence>
<accession>A0AAU7NXB7</accession>
<keyword evidence="10 16" id="KW-0520">NAD</keyword>
<feature type="transmembrane region" description="Helical" evidence="16">
    <location>
        <begin position="337"/>
        <end position="355"/>
    </location>
</feature>
<evidence type="ECO:0000256" key="17">
    <source>
        <dbReference type="PIRSR" id="PIRSR016055-50"/>
    </source>
</evidence>
<feature type="transmembrane region" description="Helical" evidence="16">
    <location>
        <begin position="277"/>
        <end position="296"/>
    </location>
</feature>
<evidence type="ECO:0000256" key="16">
    <source>
        <dbReference type="HAMAP-Rule" id="MF_00426"/>
    </source>
</evidence>
<evidence type="ECO:0000256" key="6">
    <source>
        <dbReference type="ARBA" id="ARBA00022643"/>
    </source>
</evidence>
<keyword evidence="14 16" id="KW-0472">Membrane</keyword>
<dbReference type="GO" id="GO:0016655">
    <property type="term" value="F:oxidoreductase activity, acting on NAD(P)H, quinone or similar compound as acceptor"/>
    <property type="evidence" value="ECO:0007669"/>
    <property type="project" value="UniProtKB-UniRule"/>
</dbReference>
<keyword evidence="3" id="KW-0997">Cell inner membrane</keyword>
<dbReference type="PANTHER" id="PTHR30578:SF1">
    <property type="entry name" value="NA(+)-TRANSLOCATING NADH-QUINONE REDUCTASE SUBUNIT B"/>
    <property type="match status" value="1"/>
</dbReference>
<comment type="similarity">
    <text evidence="16">Belongs to the NqrB/RnfD family.</text>
</comment>
<organism evidence="18 19">
    <name type="scientific">Methylomarinum roseum</name>
    <dbReference type="NCBI Taxonomy" id="3067653"/>
    <lineage>
        <taxon>Bacteria</taxon>
        <taxon>Pseudomonadati</taxon>
        <taxon>Pseudomonadota</taxon>
        <taxon>Gammaproteobacteria</taxon>
        <taxon>Methylococcales</taxon>
        <taxon>Methylococcaceae</taxon>
        <taxon>Methylomarinum</taxon>
    </lineage>
</organism>
<feature type="transmembrane region" description="Helical" evidence="16">
    <location>
        <begin position="115"/>
        <end position="135"/>
    </location>
</feature>
<evidence type="ECO:0000256" key="8">
    <source>
        <dbReference type="ARBA" id="ARBA00022967"/>
    </source>
</evidence>
<protein>
    <recommendedName>
        <fullName evidence="16">Na(+)-translocating NADH-quinone reductase subunit B</fullName>
        <shortName evidence="16">Na(+)-NQR subunit B</shortName>
        <shortName evidence="16">Na(+)-translocating NQR subunit B</shortName>
        <ecNumber evidence="16">7.2.1.1</ecNumber>
    </recommendedName>
    <alternativeName>
        <fullName evidence="16">NQR complex subunit B</fullName>
    </alternativeName>
    <alternativeName>
        <fullName evidence="16">NQR-1 subunit B</fullName>
    </alternativeName>
</protein>
<keyword evidence="7 16" id="KW-0812">Transmembrane</keyword>
<proteinExistence type="inferred from homology"/>
<feature type="transmembrane region" description="Helical" evidence="16">
    <location>
        <begin position="51"/>
        <end position="68"/>
    </location>
</feature>
<sequence length="398" mass="43261">MNKKFSSLFANDGKWRRFQPLYQAIDYFLYTPGTVTRGAPHVRDGMDLKRLMITVIVALIPAVVMAFYNTGLQANLALQSQDAAQASGWRGVLLTVLGAGIEPSSALSNLIHGGLYFLPLYFVTLIVGGCWEILFACVRKQAVNEGFLVTSLLFALTLPPDLPWWQAALGISFGVVIGKEIYGGVGMNILNPALVGRCFLFFSYPREMTGNSVWVAVDGYSRATPLAEWADPGLTLSASWSDAFLGFIPGSMGETSTLACLIGAVILIITQVASWRVMAGVALGMTILALLFNWAGSATNAMFQVTPLWHLVLGGFAFGAVFMATDPVSSAHTRAGQYVYGLLIGALTVLVRVINPGFAEGIMLAILFGNIFAPTIDRFFLDRHIERRRRRLTSDAER</sequence>
<evidence type="ECO:0000256" key="9">
    <source>
        <dbReference type="ARBA" id="ARBA00022989"/>
    </source>
</evidence>
<keyword evidence="13 16" id="KW-0830">Ubiquinone</keyword>
<evidence type="ECO:0000256" key="1">
    <source>
        <dbReference type="ARBA" id="ARBA00022448"/>
    </source>
</evidence>
<reference evidence="18 19" key="1">
    <citation type="journal article" date="2024" name="Microbiology">
        <title>Methylomarinum rosea sp. nov., a novel halophilic methanotrophic bacterium from the hypersaline Lake Elton.</title>
        <authorList>
            <person name="Suleimanov R.Z."/>
            <person name="Oshkin I.Y."/>
            <person name="Danilova O.V."/>
            <person name="Suzina N.E."/>
            <person name="Dedysh S.N."/>
        </authorList>
    </citation>
    <scope>NUCLEOTIDE SEQUENCE [LARGE SCALE GENOMIC DNA]</scope>
    <source>
        <strain evidence="18 19">Ch1-1</strain>
    </source>
</reference>
<feature type="transmembrane region" description="Helical" evidence="16">
    <location>
        <begin position="361"/>
        <end position="381"/>
    </location>
</feature>
<feature type="modified residue" description="FMN phosphoryl threonine" evidence="16 17">
    <location>
        <position position="224"/>
    </location>
</feature>
<keyword evidence="5 16" id="KW-0285">Flavoprotein</keyword>
<dbReference type="NCBIfam" id="TIGR01937">
    <property type="entry name" value="nqrB"/>
    <property type="match status" value="1"/>
</dbReference>
<dbReference type="Proteomes" id="UP001225378">
    <property type="component" value="Chromosome"/>
</dbReference>
<dbReference type="GO" id="GO:0006814">
    <property type="term" value="P:sodium ion transport"/>
    <property type="evidence" value="ECO:0007669"/>
    <property type="project" value="UniProtKB-UniRule"/>
</dbReference>
<dbReference type="GO" id="GO:0055085">
    <property type="term" value="P:transmembrane transport"/>
    <property type="evidence" value="ECO:0007669"/>
    <property type="project" value="InterPro"/>
</dbReference>
<dbReference type="EMBL" id="CP157743">
    <property type="protein sequence ID" value="XBS21603.1"/>
    <property type="molecule type" value="Genomic_DNA"/>
</dbReference>
<evidence type="ECO:0000256" key="5">
    <source>
        <dbReference type="ARBA" id="ARBA00022630"/>
    </source>
</evidence>
<comment type="subcellular location">
    <subcellularLocation>
        <location evidence="16">Cell membrane</location>
        <topology evidence="16">Multi-pass membrane protein</topology>
    </subcellularLocation>
</comment>
<keyword evidence="15 16" id="KW-0739">Sodium transport</keyword>
<dbReference type="EC" id="7.2.1.1" evidence="16"/>
<keyword evidence="8 16" id="KW-1278">Translocase</keyword>
<keyword evidence="12 16" id="KW-0406">Ion transport</keyword>
<evidence type="ECO:0000256" key="12">
    <source>
        <dbReference type="ARBA" id="ARBA00023065"/>
    </source>
</evidence>
<evidence type="ECO:0000256" key="4">
    <source>
        <dbReference type="ARBA" id="ARBA00022553"/>
    </source>
</evidence>
<feature type="transmembrane region" description="Helical" evidence="16">
    <location>
        <begin position="244"/>
        <end position="270"/>
    </location>
</feature>
<keyword evidence="9 16" id="KW-1133">Transmembrane helix</keyword>
<dbReference type="InterPro" id="IPR010966">
    <property type="entry name" value="NqrB"/>
</dbReference>
<dbReference type="NCBIfam" id="NF003756">
    <property type="entry name" value="PRK05349.1"/>
    <property type="match status" value="1"/>
</dbReference>
<comment type="subunit">
    <text evidence="16">Composed of six subunits; NqrA, NqrB, NqrC, NqrD, NqrE and NqrF.</text>
</comment>
<evidence type="ECO:0000256" key="14">
    <source>
        <dbReference type="ARBA" id="ARBA00023136"/>
    </source>
</evidence>
<dbReference type="HAMAP" id="MF_00426">
    <property type="entry name" value="NqrB"/>
    <property type="match status" value="1"/>
</dbReference>
<feature type="transmembrane region" description="Helical" evidence="16">
    <location>
        <begin position="308"/>
        <end position="325"/>
    </location>
</feature>
<evidence type="ECO:0000313" key="18">
    <source>
        <dbReference type="EMBL" id="XBS21603.1"/>
    </source>
</evidence>
<comment type="function">
    <text evidence="16">NQR complex catalyzes the reduction of ubiquinone-1 to ubiquinol by two successive reactions, coupled with the transport of Na(+) ions from the cytoplasm to the periplasm. NqrA to NqrE are probably involved in the second step, the conversion of ubisemiquinone to ubiquinol.</text>
</comment>
<evidence type="ECO:0000256" key="13">
    <source>
        <dbReference type="ARBA" id="ARBA00023075"/>
    </source>
</evidence>
<feature type="transmembrane region" description="Helical" evidence="16">
    <location>
        <begin position="142"/>
        <end position="158"/>
    </location>
</feature>
<dbReference type="GO" id="GO:0005886">
    <property type="term" value="C:plasma membrane"/>
    <property type="evidence" value="ECO:0007669"/>
    <property type="project" value="UniProtKB-SubCell"/>
</dbReference>
<keyword evidence="11 16" id="KW-0915">Sodium</keyword>
<keyword evidence="19" id="KW-1185">Reference proteome</keyword>
<dbReference type="RefSeq" id="WP_349432236.1">
    <property type="nucleotide sequence ID" value="NZ_CP157743.1"/>
</dbReference>
<evidence type="ECO:0000256" key="11">
    <source>
        <dbReference type="ARBA" id="ARBA00023053"/>
    </source>
</evidence>
<evidence type="ECO:0000256" key="15">
    <source>
        <dbReference type="ARBA" id="ARBA00023201"/>
    </source>
</evidence>
<keyword evidence="1 16" id="KW-0813">Transport</keyword>
<dbReference type="KEGG" id="mech:Q9L42_005630"/>
<name>A0AAU7NXB7_9GAMM</name>
<dbReference type="AlphaFoldDB" id="A0AAU7NXB7"/>